<dbReference type="OrthoDB" id="3175656at2"/>
<dbReference type="SUPFAM" id="SSF50129">
    <property type="entry name" value="GroES-like"/>
    <property type="match status" value="1"/>
</dbReference>
<proteinExistence type="predicted"/>
<dbReference type="Gene3D" id="3.90.180.10">
    <property type="entry name" value="Medium-chain alcohol dehydrogenases, catalytic domain"/>
    <property type="match status" value="1"/>
</dbReference>
<dbReference type="SUPFAM" id="SSF51735">
    <property type="entry name" value="NAD(P)-binding Rossmann-fold domains"/>
    <property type="match status" value="1"/>
</dbReference>
<dbReference type="InParanoid" id="A0A545AWK9"/>
<dbReference type="PANTHER" id="PTHR48106">
    <property type="entry name" value="QUINONE OXIDOREDUCTASE PIG3-RELATED"/>
    <property type="match status" value="1"/>
</dbReference>
<reference evidence="4 5" key="1">
    <citation type="submission" date="2019-07" db="EMBL/GenBank/DDBJ databases">
        <title>Cryptosporangium phraense sp. nov., isolated from plant litter.</title>
        <authorList>
            <person name="Suriyachadkun C."/>
        </authorList>
    </citation>
    <scope>NUCLEOTIDE SEQUENCE [LARGE SCALE GENOMIC DNA]</scope>
    <source>
        <strain evidence="4 5">A-T 5661</strain>
    </source>
</reference>
<dbReference type="EMBL" id="VIRS01000004">
    <property type="protein sequence ID" value="TQS45714.1"/>
    <property type="molecule type" value="Genomic_DNA"/>
</dbReference>
<dbReference type="InterPro" id="IPR013154">
    <property type="entry name" value="ADH-like_N"/>
</dbReference>
<keyword evidence="2" id="KW-0560">Oxidoreductase</keyword>
<dbReference type="GO" id="GO:0016651">
    <property type="term" value="F:oxidoreductase activity, acting on NAD(P)H"/>
    <property type="evidence" value="ECO:0007669"/>
    <property type="project" value="TreeGrafter"/>
</dbReference>
<gene>
    <name evidence="4" type="ORF">FL583_08345</name>
</gene>
<comment type="caution">
    <text evidence="4">The sequence shown here is derived from an EMBL/GenBank/DDBJ whole genome shotgun (WGS) entry which is preliminary data.</text>
</comment>
<dbReference type="InterPro" id="IPR020843">
    <property type="entry name" value="ER"/>
</dbReference>
<dbReference type="PANTHER" id="PTHR48106:SF18">
    <property type="entry name" value="QUINONE OXIDOREDUCTASE PIG3"/>
    <property type="match status" value="1"/>
</dbReference>
<dbReference type="Pfam" id="PF00107">
    <property type="entry name" value="ADH_zinc_N"/>
    <property type="match status" value="1"/>
</dbReference>
<organism evidence="4 5">
    <name type="scientific">Cryptosporangium phraense</name>
    <dbReference type="NCBI Taxonomy" id="2593070"/>
    <lineage>
        <taxon>Bacteria</taxon>
        <taxon>Bacillati</taxon>
        <taxon>Actinomycetota</taxon>
        <taxon>Actinomycetes</taxon>
        <taxon>Cryptosporangiales</taxon>
        <taxon>Cryptosporangiaceae</taxon>
        <taxon>Cryptosporangium</taxon>
    </lineage>
</organism>
<evidence type="ECO:0000256" key="1">
    <source>
        <dbReference type="ARBA" id="ARBA00022857"/>
    </source>
</evidence>
<accession>A0A545AWK9</accession>
<dbReference type="RefSeq" id="WP_142703942.1">
    <property type="nucleotide sequence ID" value="NZ_VIRS01000004.1"/>
</dbReference>
<keyword evidence="5" id="KW-1185">Reference proteome</keyword>
<dbReference type="InterPro" id="IPR036291">
    <property type="entry name" value="NAD(P)-bd_dom_sf"/>
</dbReference>
<dbReference type="Pfam" id="PF08240">
    <property type="entry name" value="ADH_N"/>
    <property type="match status" value="1"/>
</dbReference>
<name>A0A545AWK9_9ACTN</name>
<evidence type="ECO:0000256" key="2">
    <source>
        <dbReference type="ARBA" id="ARBA00023002"/>
    </source>
</evidence>
<dbReference type="SMART" id="SM00829">
    <property type="entry name" value="PKS_ER"/>
    <property type="match status" value="1"/>
</dbReference>
<evidence type="ECO:0000313" key="5">
    <source>
        <dbReference type="Proteomes" id="UP000317982"/>
    </source>
</evidence>
<dbReference type="InterPro" id="IPR013149">
    <property type="entry name" value="ADH-like_C"/>
</dbReference>
<keyword evidence="1" id="KW-0521">NADP</keyword>
<sequence length="344" mass="35211">MRAMVQTAFGGPEALSVQDVPVPPIGPDEVLIEVAAAAVNRMDLLQLTGPALLPGFSLPHIAGMDVAGTVVETGANVSGLAPGARVVVDPTRGCDDDACVYCSAGDFGYCPSVQVTGGNRPGGFAEYVAVHAAQCHPVPDEVALTTAAALPSSWSTAYHALFPVGRLAAGETILIQAAASAVSLAAVQLAMDAGARVVAVTSSDAKIDALRGLGVEHCVPLGADTASYVRELTGGRGAEIVLDHVGPATWPVSMSTLGIRGRLVFMGQTSGDQVSFGLPGAYHRELALLGSGAYTPDDFRRALTAFWSGKLTAPIAAELPLTELAAAFDRLTDRTTIGKVLVTP</sequence>
<evidence type="ECO:0000313" key="4">
    <source>
        <dbReference type="EMBL" id="TQS45714.1"/>
    </source>
</evidence>
<dbReference type="GO" id="GO:0070402">
    <property type="term" value="F:NADPH binding"/>
    <property type="evidence" value="ECO:0007669"/>
    <property type="project" value="TreeGrafter"/>
</dbReference>
<dbReference type="InterPro" id="IPR011032">
    <property type="entry name" value="GroES-like_sf"/>
</dbReference>
<evidence type="ECO:0000259" key="3">
    <source>
        <dbReference type="SMART" id="SM00829"/>
    </source>
</evidence>
<dbReference type="AlphaFoldDB" id="A0A545AWK9"/>
<feature type="domain" description="Enoyl reductase (ER)" evidence="3">
    <location>
        <begin position="10"/>
        <end position="342"/>
    </location>
</feature>
<dbReference type="Proteomes" id="UP000317982">
    <property type="component" value="Unassembled WGS sequence"/>
</dbReference>
<protein>
    <submittedName>
        <fullName evidence="4">Zinc-binding dehydrogenase</fullName>
    </submittedName>
</protein>